<comment type="similarity">
    <text evidence="1 3">Belongs to the triosephosphate isomerase family.</text>
</comment>
<dbReference type="EMBL" id="CP054393">
    <property type="protein sequence ID" value="QTX02985.1"/>
    <property type="molecule type" value="Genomic_DNA"/>
</dbReference>
<dbReference type="PROSITE" id="PS51440">
    <property type="entry name" value="TIM_2"/>
    <property type="match status" value="1"/>
</dbReference>
<dbReference type="Gene3D" id="3.20.20.70">
    <property type="entry name" value="Aldolase class I"/>
    <property type="match status" value="1"/>
</dbReference>
<dbReference type="NCBIfam" id="TIGR00419">
    <property type="entry name" value="tim"/>
    <property type="match status" value="1"/>
</dbReference>
<dbReference type="EMBL" id="CP054393">
    <property type="protein sequence ID" value="QTX02916.1"/>
    <property type="molecule type" value="Genomic_DNA"/>
</dbReference>
<keyword evidence="2 3" id="KW-0413">Isomerase</keyword>
<dbReference type="InterPro" id="IPR035990">
    <property type="entry name" value="TIM_sf"/>
</dbReference>
<dbReference type="CDD" id="cd00311">
    <property type="entry name" value="TIM"/>
    <property type="match status" value="1"/>
</dbReference>
<comment type="subcellular location">
    <subcellularLocation>
        <location evidence="3">Cytoplasm</location>
    </subcellularLocation>
</comment>
<dbReference type="SUPFAM" id="SSF51351">
    <property type="entry name" value="Triosephosphate isomerase (TIM)"/>
    <property type="match status" value="1"/>
</dbReference>
<evidence type="ECO:0000313" key="6">
    <source>
        <dbReference type="Proteomes" id="UP000672038"/>
    </source>
</evidence>
<dbReference type="KEGG" id="pluf:LFWB_3460"/>
<organism evidence="5 6">
    <name type="scientific">Loofah witches'-broom phytoplasma</name>
    <dbReference type="NCBI Taxonomy" id="35773"/>
    <lineage>
        <taxon>Bacteria</taxon>
        <taxon>Bacillati</taxon>
        <taxon>Mycoplasmatota</taxon>
        <taxon>Mollicutes</taxon>
        <taxon>Acholeplasmatales</taxon>
        <taxon>Acholeplasmataceae</taxon>
        <taxon>Candidatus Phytoplasma</taxon>
        <taxon>16SrVIII (Loofah witches'-broom group)</taxon>
    </lineage>
</organism>
<name>A0A975FID1_LOWBP</name>
<accession>A0A975FID1</accession>
<dbReference type="GO" id="GO:0005829">
    <property type="term" value="C:cytosol"/>
    <property type="evidence" value="ECO:0007669"/>
    <property type="project" value="TreeGrafter"/>
</dbReference>
<gene>
    <name evidence="5" type="primary">tpiA</name>
    <name evidence="4" type="ORF">LFWB_3460</name>
    <name evidence="5" type="ORF">LFWB_4190</name>
</gene>
<dbReference type="InterPro" id="IPR000652">
    <property type="entry name" value="Triosephosphate_isomerase"/>
</dbReference>
<reference evidence="5" key="1">
    <citation type="submission" date="2020-06" db="EMBL/GenBank/DDBJ databases">
        <title>Complete genome sequence of Candidatus Phytoplasma luffae NCHU2019.</title>
        <authorList>
            <person name="Cho S.-T."/>
            <person name="Tan C.-M."/>
            <person name="Li J.-R."/>
            <person name="Chien Y.-Y."/>
            <person name="Chiu Y.-C."/>
            <person name="Yang J.-Y."/>
            <person name="Kuo C.-H."/>
        </authorList>
    </citation>
    <scope>NUCLEOTIDE SEQUENCE</scope>
    <source>
        <strain evidence="5">NCHU2019</strain>
    </source>
</reference>
<sequence>MKKIIIAGNWKMNKCKDEALNFVYQINNKVPDRKKVETIIFPQTILLDVLSQIEGKNLRIGAQNVFYKNSGSYTGENSPLSIHFLGIKYALVGHYDRRTLFNETDEIVNLKLKELLKLDIYSIVCIGTNVNSNEEKNDENLLYSQLEKIFFDVTENKIDKIILAYEPSNSIGTGESMNPIKANEIISKIREKISSLFSKEASKKIRIIYGGSTNKSNIEDFLKQKEIDGVLAGKSSLNIDDFLFFTQVASEISKIK</sequence>
<dbReference type="InterPro" id="IPR013785">
    <property type="entry name" value="Aldolase_TIM"/>
</dbReference>
<comment type="subunit">
    <text evidence="3">Homodimer.</text>
</comment>
<dbReference type="GO" id="GO:0046166">
    <property type="term" value="P:glyceraldehyde-3-phosphate biosynthetic process"/>
    <property type="evidence" value="ECO:0007669"/>
    <property type="project" value="TreeGrafter"/>
</dbReference>
<keyword evidence="3" id="KW-0312">Gluconeogenesis</keyword>
<dbReference type="EC" id="5.3.1.1" evidence="3"/>
<evidence type="ECO:0000256" key="2">
    <source>
        <dbReference type="ARBA" id="ARBA00023235"/>
    </source>
</evidence>
<proteinExistence type="inferred from homology"/>
<evidence type="ECO:0000256" key="1">
    <source>
        <dbReference type="ARBA" id="ARBA00007422"/>
    </source>
</evidence>
<comment type="catalytic activity">
    <reaction evidence="3">
        <text>D-glyceraldehyde 3-phosphate = dihydroxyacetone phosphate</text>
        <dbReference type="Rhea" id="RHEA:18585"/>
        <dbReference type="ChEBI" id="CHEBI:57642"/>
        <dbReference type="ChEBI" id="CHEBI:59776"/>
        <dbReference type="EC" id="5.3.1.1"/>
    </reaction>
</comment>
<protein>
    <recommendedName>
        <fullName evidence="3">Triosephosphate isomerase</fullName>
        <ecNumber evidence="3">5.3.1.1</ecNumber>
    </recommendedName>
</protein>
<evidence type="ECO:0000313" key="4">
    <source>
        <dbReference type="EMBL" id="QTX02916.1"/>
    </source>
</evidence>
<dbReference type="GO" id="GO:0006094">
    <property type="term" value="P:gluconeogenesis"/>
    <property type="evidence" value="ECO:0007669"/>
    <property type="project" value="UniProtKB-KW"/>
</dbReference>
<dbReference type="KEGG" id="pluf:LFWB_4190"/>
<dbReference type="PANTHER" id="PTHR21139:SF42">
    <property type="entry name" value="TRIOSEPHOSPHATE ISOMERASE"/>
    <property type="match status" value="1"/>
</dbReference>
<keyword evidence="3" id="KW-0963">Cytoplasm</keyword>
<comment type="pathway">
    <text evidence="3">Carbohydrate biosynthesis; gluconeogenesis.</text>
</comment>
<keyword evidence="3" id="KW-0324">Glycolysis</keyword>
<dbReference type="AlphaFoldDB" id="A0A975FID1"/>
<dbReference type="Proteomes" id="UP000672038">
    <property type="component" value="Chromosome"/>
</dbReference>
<evidence type="ECO:0000313" key="5">
    <source>
        <dbReference type="EMBL" id="QTX02985.1"/>
    </source>
</evidence>
<keyword evidence="6" id="KW-1185">Reference proteome</keyword>
<evidence type="ECO:0000256" key="3">
    <source>
        <dbReference type="RuleBase" id="RU363013"/>
    </source>
</evidence>
<dbReference type="RefSeq" id="WP_210954499.1">
    <property type="nucleotide sequence ID" value="NZ_CP054393.1"/>
</dbReference>
<dbReference type="Pfam" id="PF00121">
    <property type="entry name" value="TIM"/>
    <property type="match status" value="1"/>
</dbReference>
<dbReference type="GO" id="GO:0004807">
    <property type="term" value="F:triose-phosphate isomerase activity"/>
    <property type="evidence" value="ECO:0007669"/>
    <property type="project" value="UniProtKB-UniRule"/>
</dbReference>
<dbReference type="PANTHER" id="PTHR21139">
    <property type="entry name" value="TRIOSEPHOSPHATE ISOMERASE"/>
    <property type="match status" value="1"/>
</dbReference>
<dbReference type="GO" id="GO:0006096">
    <property type="term" value="P:glycolytic process"/>
    <property type="evidence" value="ECO:0007669"/>
    <property type="project" value="UniProtKB-UniRule"/>
</dbReference>
<comment type="pathway">
    <text evidence="3">Carbohydrate degradation; glycolysis; D-glyceraldehyde 3-phosphate from glycerone phosphate: step 1/1.</text>
</comment>
<dbReference type="GO" id="GO:0019563">
    <property type="term" value="P:glycerol catabolic process"/>
    <property type="evidence" value="ECO:0007669"/>
    <property type="project" value="TreeGrafter"/>
</dbReference>